<dbReference type="EMBL" id="CBXV010000005">
    <property type="protein sequence ID" value="CDM65505.1"/>
    <property type="molecule type" value="Genomic_DNA"/>
</dbReference>
<dbReference type="InterPro" id="IPR000845">
    <property type="entry name" value="Nucleoside_phosphorylase_d"/>
</dbReference>
<dbReference type="NCBIfam" id="TIGR01697">
    <property type="entry name" value="PNPH-PUNA-XAPA"/>
    <property type="match status" value="1"/>
</dbReference>
<dbReference type="GO" id="GO:0009116">
    <property type="term" value="P:nucleoside metabolic process"/>
    <property type="evidence" value="ECO:0007669"/>
    <property type="project" value="InterPro"/>
</dbReference>
<dbReference type="InterPro" id="IPR011268">
    <property type="entry name" value="Purine_phosphorylase"/>
</dbReference>
<evidence type="ECO:0000256" key="5">
    <source>
        <dbReference type="ARBA" id="ARBA00022679"/>
    </source>
</evidence>
<evidence type="ECO:0000256" key="6">
    <source>
        <dbReference type="PIRNR" id="PIRNR000477"/>
    </source>
</evidence>
<dbReference type="InterPro" id="IPR035994">
    <property type="entry name" value="Nucleoside_phosphorylase_sf"/>
</dbReference>
<protein>
    <recommendedName>
        <fullName evidence="6">Purine nucleoside phosphorylase</fullName>
        <ecNumber evidence="6">2.4.2.1</ecNumber>
    </recommendedName>
    <alternativeName>
        <fullName evidence="6">Inosine-guanosine phosphorylase</fullName>
    </alternativeName>
</protein>
<comment type="pathway">
    <text evidence="1 6">Purine metabolism; purine nucleoside salvage.</text>
</comment>
<feature type="binding site" evidence="7">
    <location>
        <position position="71"/>
    </location>
    <ligand>
        <name>phosphate</name>
        <dbReference type="ChEBI" id="CHEBI:43474"/>
    </ligand>
</feature>
<sequence>MNGSGMTAPIGGLYERVEHAARTIRARSQTEPRVALVLGSGLGGFADGLAEATVISYDEIPGFARSTVEGHAGRLVLGEVEETPVAVMQGRFHYYEGYSFEEVTFPIRVLAMLGARALVLTNAAGGINNAFSQGSLMVITDHINMMGANPLRGPNDDRFGPRFPDMTEVYDADFRRIVAEEARALGIELRHGVYAAMAGPSYETPAEIRMLRILGADAVGMSTVPEAIVARHMGMRVLGISCITNMAAGILNQPINHEEVMETGERVREQFTQLLRRVIPRLVV</sequence>
<evidence type="ECO:0000256" key="3">
    <source>
        <dbReference type="ARBA" id="ARBA00022553"/>
    </source>
</evidence>
<evidence type="ECO:0000313" key="9">
    <source>
        <dbReference type="EMBL" id="CDM65505.1"/>
    </source>
</evidence>
<evidence type="ECO:0000313" key="10">
    <source>
        <dbReference type="Proteomes" id="UP000031518"/>
    </source>
</evidence>
<feature type="binding site" evidence="7">
    <location>
        <position position="123"/>
    </location>
    <ligand>
        <name>phosphate</name>
        <dbReference type="ChEBI" id="CHEBI:43474"/>
    </ligand>
</feature>
<dbReference type="STRING" id="454194.PYK22_01508"/>
<dbReference type="UniPathway" id="UPA00606"/>
<dbReference type="InterPro" id="IPR011270">
    <property type="entry name" value="Pur_Nuc_Pase_Ino/Guo-sp"/>
</dbReference>
<dbReference type="Gene3D" id="3.40.50.1580">
    <property type="entry name" value="Nucleoside phosphorylase domain"/>
    <property type="match status" value="1"/>
</dbReference>
<evidence type="ECO:0000256" key="2">
    <source>
        <dbReference type="ARBA" id="ARBA00006751"/>
    </source>
</evidence>
<accession>A0A0B6WZA2</accession>
<evidence type="ECO:0000259" key="8">
    <source>
        <dbReference type="Pfam" id="PF01048"/>
    </source>
</evidence>
<keyword evidence="3" id="KW-0597">Phosphoprotein</keyword>
<dbReference type="EC" id="2.4.2.1" evidence="6"/>
<dbReference type="FunFam" id="3.40.50.1580:FF:000010">
    <property type="entry name" value="Purine nucleoside phosphorylase"/>
    <property type="match status" value="1"/>
</dbReference>
<dbReference type="CDD" id="cd09009">
    <property type="entry name" value="PNP-EcPNPII_like"/>
    <property type="match status" value="1"/>
</dbReference>
<reference evidence="9 10" key="1">
    <citation type="submission" date="2013-12" db="EMBL/GenBank/DDBJ databases">
        <authorList>
            <person name="Stott M."/>
        </authorList>
    </citation>
    <scope>NUCLEOTIDE SEQUENCE [LARGE SCALE GENOMIC DNA]</scope>
    <source>
        <strain evidence="9 10">K22</strain>
    </source>
</reference>
<feature type="domain" description="Nucleoside phosphorylase" evidence="8">
    <location>
        <begin position="34"/>
        <end position="279"/>
    </location>
</feature>
<dbReference type="NCBIfam" id="TIGR01700">
    <property type="entry name" value="PNPH"/>
    <property type="match status" value="1"/>
</dbReference>
<dbReference type="PANTHER" id="PTHR11904">
    <property type="entry name" value="METHYLTHIOADENOSINE/PURINE NUCLEOSIDE PHOSPHORYLASE"/>
    <property type="match status" value="1"/>
</dbReference>
<comment type="similarity">
    <text evidence="2 6">Belongs to the PNP/MTAP phosphorylase family.</text>
</comment>
<evidence type="ECO:0000256" key="1">
    <source>
        <dbReference type="ARBA" id="ARBA00005058"/>
    </source>
</evidence>
<keyword evidence="10" id="KW-1185">Reference proteome</keyword>
<dbReference type="SUPFAM" id="SSF53167">
    <property type="entry name" value="Purine and uridine phosphorylases"/>
    <property type="match status" value="1"/>
</dbReference>
<dbReference type="RefSeq" id="WP_211197639.1">
    <property type="nucleotide sequence ID" value="NZ_CBXV010000005.1"/>
</dbReference>
<dbReference type="PANTHER" id="PTHR11904:SF9">
    <property type="entry name" value="PURINE NUCLEOSIDE PHOSPHORYLASE-RELATED"/>
    <property type="match status" value="1"/>
</dbReference>
<gene>
    <name evidence="9" type="ORF">PYK22_01508</name>
</gene>
<name>A0A0B6WZA2_9BACT</name>
<feature type="binding site" evidence="7">
    <location>
        <position position="203"/>
    </location>
    <ligand>
        <name>a purine D-ribonucleoside</name>
        <dbReference type="ChEBI" id="CHEBI:142355"/>
    </ligand>
</feature>
<keyword evidence="4 6" id="KW-0328">Glycosyltransferase</keyword>
<dbReference type="PIRSF" id="PIRSF000477">
    <property type="entry name" value="PurNPase"/>
    <property type="match status" value="1"/>
</dbReference>
<feature type="binding site" evidence="7">
    <location>
        <begin position="91"/>
        <end position="93"/>
    </location>
    <ligand>
        <name>phosphate</name>
        <dbReference type="ChEBI" id="CHEBI:43474"/>
    </ligand>
</feature>
<feature type="binding site" evidence="7">
    <location>
        <position position="222"/>
    </location>
    <ligand>
        <name>phosphate</name>
        <dbReference type="ChEBI" id="CHEBI:43474"/>
    </ligand>
</feature>
<reference evidence="9 10" key="2">
    <citation type="submission" date="2015-01" db="EMBL/GenBank/DDBJ databases">
        <title>Complete genome sequence of Pyrinomonas methylaliphatogenes type strain K22T.</title>
        <authorList>
            <person name="Lee K.C.Y."/>
            <person name="Power J.F."/>
            <person name="Dunfield P.F."/>
            <person name="Morgan X.C."/>
            <person name="Huttenhower C."/>
            <person name="Stott M.B."/>
        </authorList>
    </citation>
    <scope>NUCLEOTIDE SEQUENCE [LARGE SCALE GENOMIC DNA]</scope>
    <source>
        <strain evidence="9 10">K22</strain>
    </source>
</reference>
<comment type="function">
    <text evidence="6">The purine nucleoside phosphorylases catalyze the phosphorolytic breakdown of the N-glycosidic bond in the beta-(deoxy)ribonucleoside molecules, with the formation of the corresponding free purine bases and pentose-1-phosphate.</text>
</comment>
<feature type="binding site" evidence="7">
    <location>
        <position position="245"/>
    </location>
    <ligand>
        <name>a purine D-ribonucleoside</name>
        <dbReference type="ChEBI" id="CHEBI:142355"/>
    </ligand>
</feature>
<proteinExistence type="inferred from homology"/>
<dbReference type="GO" id="GO:0005737">
    <property type="term" value="C:cytoplasm"/>
    <property type="evidence" value="ECO:0007669"/>
    <property type="project" value="TreeGrafter"/>
</dbReference>
<organism evidence="9 10">
    <name type="scientific">Pyrinomonas methylaliphatogenes</name>
    <dbReference type="NCBI Taxonomy" id="454194"/>
    <lineage>
        <taxon>Bacteria</taxon>
        <taxon>Pseudomonadati</taxon>
        <taxon>Acidobacteriota</taxon>
        <taxon>Blastocatellia</taxon>
        <taxon>Blastocatellales</taxon>
        <taxon>Pyrinomonadaceae</taxon>
        <taxon>Pyrinomonas</taxon>
    </lineage>
</organism>
<keyword evidence="5 6" id="KW-0808">Transferase</keyword>
<dbReference type="Proteomes" id="UP000031518">
    <property type="component" value="Unassembled WGS sequence"/>
</dbReference>
<feature type="binding site" evidence="7">
    <location>
        <position position="40"/>
    </location>
    <ligand>
        <name>phosphate</name>
        <dbReference type="ChEBI" id="CHEBI:43474"/>
    </ligand>
</feature>
<dbReference type="AlphaFoldDB" id="A0A0B6WZA2"/>
<evidence type="ECO:0000256" key="7">
    <source>
        <dbReference type="PIRSR" id="PIRSR000477-2"/>
    </source>
</evidence>
<dbReference type="NCBIfam" id="NF006054">
    <property type="entry name" value="PRK08202.1"/>
    <property type="match status" value="1"/>
</dbReference>
<evidence type="ECO:0000256" key="4">
    <source>
        <dbReference type="ARBA" id="ARBA00022676"/>
    </source>
</evidence>
<dbReference type="GO" id="GO:0004731">
    <property type="term" value="F:purine-nucleoside phosphorylase activity"/>
    <property type="evidence" value="ECO:0007669"/>
    <property type="project" value="UniProtKB-EC"/>
</dbReference>
<dbReference type="Pfam" id="PF01048">
    <property type="entry name" value="PNP_UDP_1"/>
    <property type="match status" value="1"/>
</dbReference>